<dbReference type="EMBL" id="BAAALF010000068">
    <property type="protein sequence ID" value="GAA1244477.1"/>
    <property type="molecule type" value="Genomic_DNA"/>
</dbReference>
<keyword evidence="1" id="KW-0175">Coiled coil</keyword>
<keyword evidence="4" id="KW-1185">Reference proteome</keyword>
<protein>
    <recommendedName>
        <fullName evidence="2">MalT-like TPR region domain-containing protein</fullName>
    </recommendedName>
</protein>
<organism evidence="3 4">
    <name type="scientific">Kitasatospora nipponensis</name>
    <dbReference type="NCBI Taxonomy" id="258049"/>
    <lineage>
        <taxon>Bacteria</taxon>
        <taxon>Bacillati</taxon>
        <taxon>Actinomycetota</taxon>
        <taxon>Actinomycetes</taxon>
        <taxon>Kitasatosporales</taxon>
        <taxon>Streptomycetaceae</taxon>
        <taxon>Kitasatospora</taxon>
    </lineage>
</organism>
<dbReference type="Pfam" id="PF17874">
    <property type="entry name" value="TPR_MalT"/>
    <property type="match status" value="1"/>
</dbReference>
<name>A0ABN1WCF4_9ACTN</name>
<evidence type="ECO:0000313" key="3">
    <source>
        <dbReference type="EMBL" id="GAA1244477.1"/>
    </source>
</evidence>
<accession>A0ABN1WCF4</accession>
<comment type="caution">
    <text evidence="3">The sequence shown here is derived from an EMBL/GenBank/DDBJ whole genome shotgun (WGS) entry which is preliminary data.</text>
</comment>
<proteinExistence type="predicted"/>
<gene>
    <name evidence="3" type="ORF">GCM10009665_39120</name>
</gene>
<dbReference type="InterPro" id="IPR041617">
    <property type="entry name" value="TPR_MalT"/>
</dbReference>
<dbReference type="SUPFAM" id="SSF48452">
    <property type="entry name" value="TPR-like"/>
    <property type="match status" value="2"/>
</dbReference>
<evidence type="ECO:0000259" key="2">
    <source>
        <dbReference type="Pfam" id="PF17874"/>
    </source>
</evidence>
<dbReference type="Proteomes" id="UP001500037">
    <property type="component" value="Unassembled WGS sequence"/>
</dbReference>
<dbReference type="InterPro" id="IPR011990">
    <property type="entry name" value="TPR-like_helical_dom_sf"/>
</dbReference>
<reference evidence="3 4" key="1">
    <citation type="journal article" date="2019" name="Int. J. Syst. Evol. Microbiol.">
        <title>The Global Catalogue of Microorganisms (GCM) 10K type strain sequencing project: providing services to taxonomists for standard genome sequencing and annotation.</title>
        <authorList>
            <consortium name="The Broad Institute Genomics Platform"/>
            <consortium name="The Broad Institute Genome Sequencing Center for Infectious Disease"/>
            <person name="Wu L."/>
            <person name="Ma J."/>
        </authorList>
    </citation>
    <scope>NUCLEOTIDE SEQUENCE [LARGE SCALE GENOMIC DNA]</scope>
    <source>
        <strain evidence="3 4">JCM 13004</strain>
    </source>
</reference>
<sequence length="389" mass="42465">MRRQDGESDQPVGEEWLLELRVDTAFAELALRNGEDLQALAVLDRVLAADPPPDDATRYRAKAQRAWAVEKLGRLEEATGAYQRLLADPATEVGSAQWALLAVALCRCYRDVGDLAMSVDFGERALRELAASGAAAIHEHVQLGSTLMGCYINRGDLVSAKLLADRLAPLVRDCGSPVARGAVEWNSSIVAQQQGRLQEALEQAERALALMDEADNARHQGMLRYNLAALLLAHGELEQAHALLLTAYAILTDSGRVAEVIDCVFHLAEIHVQRGDPQAALEWADRGRQLLEQAGRELWCERAVVAMVAGRAHLVAGSDQLSEVELRSCGLLLSRAGEYRSVARLWRQLGDCWAERGEPVEAMTAYQVALGLLGTPRAAPLPRRRPAHS</sequence>
<dbReference type="RefSeq" id="WP_344443042.1">
    <property type="nucleotide sequence ID" value="NZ_BAAALF010000068.1"/>
</dbReference>
<feature type="domain" description="MalT-like TPR region" evidence="2">
    <location>
        <begin position="149"/>
        <end position="346"/>
    </location>
</feature>
<feature type="coiled-coil region" evidence="1">
    <location>
        <begin position="190"/>
        <end position="217"/>
    </location>
</feature>
<dbReference type="Gene3D" id="1.25.40.10">
    <property type="entry name" value="Tetratricopeptide repeat domain"/>
    <property type="match status" value="2"/>
</dbReference>
<evidence type="ECO:0000256" key="1">
    <source>
        <dbReference type="SAM" id="Coils"/>
    </source>
</evidence>
<evidence type="ECO:0000313" key="4">
    <source>
        <dbReference type="Proteomes" id="UP001500037"/>
    </source>
</evidence>